<gene>
    <name evidence="1" type="ORF">MTBPR1_100056</name>
</gene>
<protein>
    <submittedName>
        <fullName evidence="1">Uncharacterized protein</fullName>
    </submittedName>
</protein>
<dbReference type="AlphaFoldDB" id="A0A1C3RDS9"/>
<evidence type="ECO:0000313" key="2">
    <source>
        <dbReference type="Proteomes" id="UP000231658"/>
    </source>
</evidence>
<dbReference type="STRING" id="1867952.MTBPR1_100056"/>
<keyword evidence="2" id="KW-1185">Reference proteome</keyword>
<accession>A0A1C3RDS9</accession>
<dbReference type="RefSeq" id="WP_126464988.1">
    <property type="nucleotide sequence ID" value="NZ_FLYE01000002.1"/>
</dbReference>
<proteinExistence type="predicted"/>
<organism evidence="1 2">
    <name type="scientific">Candidatus Terasakiella magnetica</name>
    <dbReference type="NCBI Taxonomy" id="1867952"/>
    <lineage>
        <taxon>Bacteria</taxon>
        <taxon>Pseudomonadati</taxon>
        <taxon>Pseudomonadota</taxon>
        <taxon>Alphaproteobacteria</taxon>
        <taxon>Rhodospirillales</taxon>
        <taxon>Terasakiellaceae</taxon>
        <taxon>Terasakiella</taxon>
    </lineage>
</organism>
<sequence>MATAISAITKGDIRELGQRAMVVLQSNSQFETAHINKLSADKALALSLFDVTSNSNMVEADQTLTSLGLNSNSGTSLEYKITRIAFHRANELLSKNDENRPLISKYAKVIEGARNQNLSRAEFEKKLSNGFDRAVTFFRKTLYGDDLDEATKEQKALEHLSADFEEIELDTNITGIEDGSYVELVARIVNGKPVIYGILPKKSDAVKDTIISSWEKAQPKPRKTDAIFQEAGALASVLVADGEATHALIDTKAGITFEAISARAFATIQSVKTEAGFDKQKLSFNGDDLVAISKDLQHVFRKEAIELSVKGKILFAKPIDKDIREIVVSNKMPQHGEVDQDVVVFKIEKSSAIKNSVWHTGKEHKANLSKEQIDHLSKLKIKNASIDVIEGKPIKLDKDTVRIVKRAVKELNKLGDKNITFTVSDQCLSFNTQKDDVSYAVLIAIKA</sequence>
<dbReference type="EMBL" id="FLYE01000002">
    <property type="protein sequence ID" value="SCA55415.1"/>
    <property type="molecule type" value="Genomic_DNA"/>
</dbReference>
<evidence type="ECO:0000313" key="1">
    <source>
        <dbReference type="EMBL" id="SCA55415.1"/>
    </source>
</evidence>
<reference evidence="1 2" key="1">
    <citation type="submission" date="2016-07" db="EMBL/GenBank/DDBJ databases">
        <authorList>
            <person name="Lefevre C.T."/>
        </authorList>
    </citation>
    <scope>NUCLEOTIDE SEQUENCE [LARGE SCALE GENOMIC DNA]</scope>
    <source>
        <strain evidence="1">PR1</strain>
    </source>
</reference>
<name>A0A1C3RDS9_9PROT</name>
<dbReference type="Proteomes" id="UP000231658">
    <property type="component" value="Unassembled WGS sequence"/>
</dbReference>